<dbReference type="EC" id="2.7.4.8" evidence="3 11"/>
<dbReference type="HAMAP" id="MF_00328">
    <property type="entry name" value="Guanylate_kinase"/>
    <property type="match status" value="1"/>
</dbReference>
<keyword evidence="6 11" id="KW-0808">Transferase</keyword>
<comment type="similarity">
    <text evidence="2 11">Belongs to the guanylate kinase family.</text>
</comment>
<evidence type="ECO:0000256" key="3">
    <source>
        <dbReference type="ARBA" id="ARBA00012961"/>
    </source>
</evidence>
<dbReference type="GO" id="GO:0004385">
    <property type="term" value="F:GMP kinase activity"/>
    <property type="evidence" value="ECO:0007669"/>
    <property type="project" value="UniProtKB-UniRule"/>
</dbReference>
<keyword evidence="8 11" id="KW-0418">Kinase</keyword>
<evidence type="ECO:0000256" key="1">
    <source>
        <dbReference type="ARBA" id="ARBA00004496"/>
    </source>
</evidence>
<evidence type="ECO:0000256" key="11">
    <source>
        <dbReference type="HAMAP-Rule" id="MF_00328"/>
    </source>
</evidence>
<dbReference type="PANTHER" id="PTHR23117:SF13">
    <property type="entry name" value="GUANYLATE KINASE"/>
    <property type="match status" value="1"/>
</dbReference>
<comment type="subcellular location">
    <subcellularLocation>
        <location evidence="1 11">Cytoplasm</location>
    </subcellularLocation>
</comment>
<evidence type="ECO:0000256" key="6">
    <source>
        <dbReference type="ARBA" id="ARBA00022679"/>
    </source>
</evidence>
<dbReference type="Proteomes" id="UP000516370">
    <property type="component" value="Chromosome"/>
</dbReference>
<evidence type="ECO:0000256" key="2">
    <source>
        <dbReference type="ARBA" id="ARBA00005790"/>
    </source>
</evidence>
<reference evidence="13 14" key="1">
    <citation type="submission" date="2020-09" db="EMBL/GenBank/DDBJ databases">
        <title>Complete genome sequence of an Arctic sea ice bacterium Marinomonas arctica BSI20414.</title>
        <authorList>
            <person name="Liao L."/>
            <person name="Chen B."/>
        </authorList>
    </citation>
    <scope>NUCLEOTIDE SEQUENCE [LARGE SCALE GENOMIC DNA]</scope>
    <source>
        <strain evidence="13 14">BSI20414</strain>
    </source>
</reference>
<keyword evidence="9 11" id="KW-0067">ATP-binding</keyword>
<feature type="domain" description="Guanylate kinase-like" evidence="12">
    <location>
        <begin position="6"/>
        <end position="184"/>
    </location>
</feature>
<evidence type="ECO:0000256" key="5">
    <source>
        <dbReference type="ARBA" id="ARBA00022490"/>
    </source>
</evidence>
<dbReference type="SMART" id="SM00072">
    <property type="entry name" value="GuKc"/>
    <property type="match status" value="1"/>
</dbReference>
<dbReference type="InterPro" id="IPR008144">
    <property type="entry name" value="Guanylate_kin-like_dom"/>
</dbReference>
<dbReference type="KEGG" id="mard:IBG28_20580"/>
<dbReference type="Gene3D" id="3.30.63.10">
    <property type="entry name" value="Guanylate Kinase phosphate binding domain"/>
    <property type="match status" value="1"/>
</dbReference>
<name>A0A7H1J681_9GAMM</name>
<dbReference type="RefSeq" id="WP_111605883.1">
    <property type="nucleotide sequence ID" value="NZ_BMLJ01000002.1"/>
</dbReference>
<dbReference type="InterPro" id="IPR027417">
    <property type="entry name" value="P-loop_NTPase"/>
</dbReference>
<evidence type="ECO:0000256" key="4">
    <source>
        <dbReference type="ARBA" id="ARBA00016296"/>
    </source>
</evidence>
<feature type="binding site" evidence="11">
    <location>
        <begin position="13"/>
        <end position="20"/>
    </location>
    <ligand>
        <name>ATP</name>
        <dbReference type="ChEBI" id="CHEBI:30616"/>
    </ligand>
</feature>
<proteinExistence type="inferred from homology"/>
<evidence type="ECO:0000313" key="14">
    <source>
        <dbReference type="Proteomes" id="UP000516370"/>
    </source>
</evidence>
<dbReference type="GO" id="GO:0005524">
    <property type="term" value="F:ATP binding"/>
    <property type="evidence" value="ECO:0007669"/>
    <property type="project" value="UniProtKB-UniRule"/>
</dbReference>
<dbReference type="InterPro" id="IPR017665">
    <property type="entry name" value="Guanylate_kinase"/>
</dbReference>
<evidence type="ECO:0000259" key="12">
    <source>
        <dbReference type="PROSITE" id="PS50052"/>
    </source>
</evidence>
<gene>
    <name evidence="11 13" type="primary">gmk</name>
    <name evidence="13" type="ORF">IBG28_20580</name>
</gene>
<keyword evidence="5 11" id="KW-0963">Cytoplasm</keyword>
<dbReference type="PROSITE" id="PS50052">
    <property type="entry name" value="GUANYLATE_KINASE_2"/>
    <property type="match status" value="1"/>
</dbReference>
<evidence type="ECO:0000256" key="10">
    <source>
        <dbReference type="ARBA" id="ARBA00030128"/>
    </source>
</evidence>
<dbReference type="SUPFAM" id="SSF52540">
    <property type="entry name" value="P-loop containing nucleoside triphosphate hydrolases"/>
    <property type="match status" value="1"/>
</dbReference>
<dbReference type="EMBL" id="CP061081">
    <property type="protein sequence ID" value="QNT05997.1"/>
    <property type="molecule type" value="Genomic_DNA"/>
</dbReference>
<dbReference type="OrthoDB" id="9808150at2"/>
<evidence type="ECO:0000256" key="8">
    <source>
        <dbReference type="ARBA" id="ARBA00022777"/>
    </source>
</evidence>
<sequence length="207" mass="23632">MHKHTGNLFILSAPSGAGKSSLYKALLKADDKVRISISHTTRAPRAGEEHGREYYFIDDESFLDMIAEDAFFEHAQVFDHYYGTSKETIFGMLEQGLDVILEIDWQGARQVRQLYPEAVGIFILPPSLSSLEERLKKRATDTEDVIQRRMAKAVNEMSHYHEYDFVIVNDDFDTALAEMSSIFMAMRAKTPVMQQKYGNLINDLLSL</sequence>
<evidence type="ECO:0000256" key="7">
    <source>
        <dbReference type="ARBA" id="ARBA00022741"/>
    </source>
</evidence>
<protein>
    <recommendedName>
        <fullName evidence="4 11">Guanylate kinase</fullName>
        <ecNumber evidence="3 11">2.7.4.8</ecNumber>
    </recommendedName>
    <alternativeName>
        <fullName evidence="10 11">GMP kinase</fullName>
    </alternativeName>
</protein>
<dbReference type="CDD" id="cd00071">
    <property type="entry name" value="GMPK"/>
    <property type="match status" value="1"/>
</dbReference>
<comment type="catalytic activity">
    <reaction evidence="11">
        <text>GMP + ATP = GDP + ADP</text>
        <dbReference type="Rhea" id="RHEA:20780"/>
        <dbReference type="ChEBI" id="CHEBI:30616"/>
        <dbReference type="ChEBI" id="CHEBI:58115"/>
        <dbReference type="ChEBI" id="CHEBI:58189"/>
        <dbReference type="ChEBI" id="CHEBI:456216"/>
        <dbReference type="EC" id="2.7.4.8"/>
    </reaction>
</comment>
<dbReference type="GO" id="GO:0005829">
    <property type="term" value="C:cytosol"/>
    <property type="evidence" value="ECO:0007669"/>
    <property type="project" value="TreeGrafter"/>
</dbReference>
<evidence type="ECO:0000313" key="13">
    <source>
        <dbReference type="EMBL" id="QNT05997.1"/>
    </source>
</evidence>
<dbReference type="InterPro" id="IPR008145">
    <property type="entry name" value="GK/Ca_channel_bsu"/>
</dbReference>
<evidence type="ECO:0000256" key="9">
    <source>
        <dbReference type="ARBA" id="ARBA00022840"/>
    </source>
</evidence>
<dbReference type="PANTHER" id="PTHR23117">
    <property type="entry name" value="GUANYLATE KINASE-RELATED"/>
    <property type="match status" value="1"/>
</dbReference>
<dbReference type="NCBIfam" id="TIGR03263">
    <property type="entry name" value="guanyl_kin"/>
    <property type="match status" value="1"/>
</dbReference>
<dbReference type="PROSITE" id="PS00856">
    <property type="entry name" value="GUANYLATE_KINASE_1"/>
    <property type="match status" value="1"/>
</dbReference>
<comment type="function">
    <text evidence="11">Essential for recycling GMP and indirectly, cGMP.</text>
</comment>
<organism evidence="13 14">
    <name type="scientific">Marinomonas arctica</name>
    <dbReference type="NCBI Taxonomy" id="383750"/>
    <lineage>
        <taxon>Bacteria</taxon>
        <taxon>Pseudomonadati</taxon>
        <taxon>Pseudomonadota</taxon>
        <taxon>Gammaproteobacteria</taxon>
        <taxon>Oceanospirillales</taxon>
        <taxon>Oceanospirillaceae</taxon>
        <taxon>Marinomonas</taxon>
    </lineage>
</organism>
<keyword evidence="14" id="KW-1185">Reference proteome</keyword>
<dbReference type="AlphaFoldDB" id="A0A7H1J681"/>
<dbReference type="FunFam" id="3.30.63.10:FF:000002">
    <property type="entry name" value="Guanylate kinase 1"/>
    <property type="match status" value="1"/>
</dbReference>
<dbReference type="Gene3D" id="3.40.50.300">
    <property type="entry name" value="P-loop containing nucleotide triphosphate hydrolases"/>
    <property type="match status" value="1"/>
</dbReference>
<keyword evidence="7 11" id="KW-0547">Nucleotide-binding</keyword>
<dbReference type="FunFam" id="3.40.50.300:FF:000084">
    <property type="entry name" value="Guanylate kinase"/>
    <property type="match status" value="1"/>
</dbReference>
<accession>A0A7H1J681</accession>
<dbReference type="Pfam" id="PF00625">
    <property type="entry name" value="Guanylate_kin"/>
    <property type="match status" value="1"/>
</dbReference>
<dbReference type="InterPro" id="IPR020590">
    <property type="entry name" value="Guanylate_kinase_CS"/>
</dbReference>